<name>S5ZMC8_9SPIR</name>
<dbReference type="PATRIC" id="fig|1291379.3.peg.1254"/>
<dbReference type="HOGENOM" id="CLU_2866504_0_0_12"/>
<organism evidence="2 3">
    <name type="scientific">Treponema pedis str. T A4</name>
    <dbReference type="NCBI Taxonomy" id="1291379"/>
    <lineage>
        <taxon>Bacteria</taxon>
        <taxon>Pseudomonadati</taxon>
        <taxon>Spirochaetota</taxon>
        <taxon>Spirochaetia</taxon>
        <taxon>Spirochaetales</taxon>
        <taxon>Treponemataceae</taxon>
        <taxon>Treponema</taxon>
    </lineage>
</organism>
<accession>S5ZMC8</accession>
<dbReference type="KEGG" id="tped:TPE_1257"/>
<proteinExistence type="predicted"/>
<dbReference type="STRING" id="1291379.TPE_1257"/>
<evidence type="ECO:0000313" key="2">
    <source>
        <dbReference type="EMBL" id="AGT43752.1"/>
    </source>
</evidence>
<gene>
    <name evidence="2" type="ORF">TPE_1257</name>
</gene>
<keyword evidence="3" id="KW-1185">Reference proteome</keyword>
<keyword evidence="1" id="KW-0812">Transmembrane</keyword>
<dbReference type="AlphaFoldDB" id="S5ZMC8"/>
<protein>
    <submittedName>
        <fullName evidence="2">Uncharacterized protein</fullName>
    </submittedName>
</protein>
<sequence length="64" mass="7591">MPYIFTIPTNCIYGVGTIGIIYVWYYRKNMGLITRQVGKIKAGFKKLCHKCKRFQENKLRTMKK</sequence>
<keyword evidence="1" id="KW-0472">Membrane</keyword>
<evidence type="ECO:0000256" key="1">
    <source>
        <dbReference type="SAM" id="Phobius"/>
    </source>
</evidence>
<evidence type="ECO:0000313" key="3">
    <source>
        <dbReference type="Proteomes" id="UP000015620"/>
    </source>
</evidence>
<reference evidence="2 3" key="1">
    <citation type="journal article" date="2013" name="PLoS ONE">
        <title>Genome-Wide Relatedness of Treponema pedis, from Gingiva and Necrotic Skin Lesions of Pigs, with the Human Oral Pathogen Treponema denticola.</title>
        <authorList>
            <person name="Svartstrom O."/>
            <person name="Mushtaq M."/>
            <person name="Pringle M."/>
            <person name="Segerman B."/>
        </authorList>
    </citation>
    <scope>NUCLEOTIDE SEQUENCE [LARGE SCALE GENOMIC DNA]</scope>
    <source>
        <strain evidence="2">T A4</strain>
    </source>
</reference>
<feature type="transmembrane region" description="Helical" evidence="1">
    <location>
        <begin position="6"/>
        <end position="25"/>
    </location>
</feature>
<keyword evidence="1" id="KW-1133">Transmembrane helix</keyword>
<dbReference type="Proteomes" id="UP000015620">
    <property type="component" value="Chromosome"/>
</dbReference>
<dbReference type="EMBL" id="CP004120">
    <property type="protein sequence ID" value="AGT43752.1"/>
    <property type="molecule type" value="Genomic_DNA"/>
</dbReference>